<comment type="similarity">
    <text evidence="1">Belongs to the protein kinase superfamily. CAMK Ser/Thr protein kinase family. PIM subfamily.</text>
</comment>
<dbReference type="InterPro" id="IPR000719">
    <property type="entry name" value="Prot_kinase_dom"/>
</dbReference>
<feature type="compositionally biased region" description="Basic residues" evidence="10">
    <location>
        <begin position="102"/>
        <end position="112"/>
    </location>
</feature>
<dbReference type="InterPro" id="IPR008271">
    <property type="entry name" value="Ser/Thr_kinase_AS"/>
</dbReference>
<evidence type="ECO:0000256" key="8">
    <source>
        <dbReference type="ARBA" id="ARBA00047899"/>
    </source>
</evidence>
<feature type="region of interest" description="Disordered" evidence="10">
    <location>
        <begin position="1"/>
        <end position="180"/>
    </location>
</feature>
<dbReference type="SUPFAM" id="SSF56112">
    <property type="entry name" value="Protein kinase-like (PK-like)"/>
    <property type="match status" value="1"/>
</dbReference>
<dbReference type="RefSeq" id="XP_020558279.2">
    <property type="nucleotide sequence ID" value="XM_020702620.2"/>
</dbReference>
<evidence type="ECO:0000313" key="12">
    <source>
        <dbReference type="Ensembl" id="ENSORLP00000043405.1"/>
    </source>
</evidence>
<dbReference type="SMART" id="SM00220">
    <property type="entry name" value="S_TKc"/>
    <property type="match status" value="1"/>
</dbReference>
<dbReference type="InParanoid" id="A0A3B3IH58"/>
<dbReference type="InterPro" id="IPR051138">
    <property type="entry name" value="PIM_Ser/Thr_kinase"/>
</dbReference>
<dbReference type="Gene3D" id="3.30.200.20">
    <property type="entry name" value="Phosphorylase Kinase, domain 1"/>
    <property type="match status" value="1"/>
</dbReference>
<keyword evidence="6" id="KW-0418">Kinase</keyword>
<dbReference type="GO" id="GO:0043066">
    <property type="term" value="P:negative regulation of apoptotic process"/>
    <property type="evidence" value="ECO:0000318"/>
    <property type="project" value="GO_Central"/>
</dbReference>
<evidence type="ECO:0000256" key="7">
    <source>
        <dbReference type="ARBA" id="ARBA00022840"/>
    </source>
</evidence>
<evidence type="ECO:0000313" key="13">
    <source>
        <dbReference type="Proteomes" id="UP000001038"/>
    </source>
</evidence>
<dbReference type="GeneTree" id="ENSGT00950000182996"/>
<keyword evidence="3" id="KW-0723">Serine/threonine-protein kinase</keyword>
<dbReference type="PROSITE" id="PS50011">
    <property type="entry name" value="PROTEIN_KINASE_DOM"/>
    <property type="match status" value="1"/>
</dbReference>
<dbReference type="Proteomes" id="UP000001038">
    <property type="component" value="Chromosome 1"/>
</dbReference>
<dbReference type="GO" id="GO:0005524">
    <property type="term" value="F:ATP binding"/>
    <property type="evidence" value="ECO:0007669"/>
    <property type="project" value="UniProtKB-KW"/>
</dbReference>
<dbReference type="Gene3D" id="1.10.510.10">
    <property type="entry name" value="Transferase(Phosphotransferase) domain 1"/>
    <property type="match status" value="1"/>
</dbReference>
<dbReference type="InterPro" id="IPR011009">
    <property type="entry name" value="Kinase-like_dom_sf"/>
</dbReference>
<dbReference type="Ensembl" id="ENSORLT00000038294.1">
    <property type="protein sequence ID" value="ENSORLP00000043405.1"/>
    <property type="gene ID" value="ENSORLG00000004806.2"/>
</dbReference>
<comment type="catalytic activity">
    <reaction evidence="8">
        <text>L-threonyl-[protein] + ATP = O-phospho-L-threonyl-[protein] + ADP + H(+)</text>
        <dbReference type="Rhea" id="RHEA:46608"/>
        <dbReference type="Rhea" id="RHEA-COMP:11060"/>
        <dbReference type="Rhea" id="RHEA-COMP:11605"/>
        <dbReference type="ChEBI" id="CHEBI:15378"/>
        <dbReference type="ChEBI" id="CHEBI:30013"/>
        <dbReference type="ChEBI" id="CHEBI:30616"/>
        <dbReference type="ChEBI" id="CHEBI:61977"/>
        <dbReference type="ChEBI" id="CHEBI:456216"/>
        <dbReference type="EC" id="2.7.11.1"/>
    </reaction>
</comment>
<keyword evidence="4" id="KW-0808">Transferase</keyword>
<feature type="domain" description="Protein kinase" evidence="11">
    <location>
        <begin position="194"/>
        <end position="455"/>
    </location>
</feature>
<keyword evidence="13" id="KW-1185">Reference proteome</keyword>
<evidence type="ECO:0000256" key="2">
    <source>
        <dbReference type="ARBA" id="ARBA00012513"/>
    </source>
</evidence>
<feature type="compositionally biased region" description="Low complexity" evidence="10">
    <location>
        <begin position="115"/>
        <end position="133"/>
    </location>
</feature>
<dbReference type="Bgee" id="ENSORLG00000004806">
    <property type="expression patterns" value="Expressed in testis"/>
</dbReference>
<keyword evidence="5" id="KW-0547">Nucleotide-binding</keyword>
<evidence type="ECO:0000256" key="6">
    <source>
        <dbReference type="ARBA" id="ARBA00022777"/>
    </source>
</evidence>
<dbReference type="PANTHER" id="PTHR22984">
    <property type="entry name" value="SERINE/THREONINE-PROTEIN KINASE PIM"/>
    <property type="match status" value="1"/>
</dbReference>
<protein>
    <recommendedName>
        <fullName evidence="2">non-specific serine/threonine protein kinase</fullName>
        <ecNumber evidence="2">2.7.11.1</ecNumber>
    </recommendedName>
</protein>
<dbReference type="GO" id="GO:0007346">
    <property type="term" value="P:regulation of mitotic cell cycle"/>
    <property type="evidence" value="ECO:0000318"/>
    <property type="project" value="GO_Central"/>
</dbReference>
<proteinExistence type="inferred from homology"/>
<dbReference type="PROSITE" id="PS00108">
    <property type="entry name" value="PROTEIN_KINASE_ST"/>
    <property type="match status" value="1"/>
</dbReference>
<dbReference type="STRING" id="8090.ENSORLP00000043405"/>
<gene>
    <name evidence="12" type="primary">LOC105354033</name>
</gene>
<accession>A0A3B3IH58</accession>
<reference evidence="12 13" key="1">
    <citation type="journal article" date="2007" name="Nature">
        <title>The medaka draft genome and insights into vertebrate genome evolution.</title>
        <authorList>
            <person name="Kasahara M."/>
            <person name="Naruse K."/>
            <person name="Sasaki S."/>
            <person name="Nakatani Y."/>
            <person name="Qu W."/>
            <person name="Ahsan B."/>
            <person name="Yamada T."/>
            <person name="Nagayasu Y."/>
            <person name="Doi K."/>
            <person name="Kasai Y."/>
            <person name="Jindo T."/>
            <person name="Kobayashi D."/>
            <person name="Shimada A."/>
            <person name="Toyoda A."/>
            <person name="Kuroki Y."/>
            <person name="Fujiyama A."/>
            <person name="Sasaki T."/>
            <person name="Shimizu A."/>
            <person name="Asakawa S."/>
            <person name="Shimizu N."/>
            <person name="Hashimoto S."/>
            <person name="Yang J."/>
            <person name="Lee Y."/>
            <person name="Matsushima K."/>
            <person name="Sugano S."/>
            <person name="Sakaizumi M."/>
            <person name="Narita T."/>
            <person name="Ohishi K."/>
            <person name="Haga S."/>
            <person name="Ohta F."/>
            <person name="Nomoto H."/>
            <person name="Nogata K."/>
            <person name="Morishita T."/>
            <person name="Endo T."/>
            <person name="Shin-I T."/>
            <person name="Takeda H."/>
            <person name="Morishita S."/>
            <person name="Kohara Y."/>
        </authorList>
    </citation>
    <scope>NUCLEOTIDE SEQUENCE [LARGE SCALE GENOMIC DNA]</scope>
    <source>
        <strain evidence="12 13">Hd-rR</strain>
    </source>
</reference>
<evidence type="ECO:0000256" key="9">
    <source>
        <dbReference type="ARBA" id="ARBA00048679"/>
    </source>
</evidence>
<dbReference type="GeneID" id="105354033"/>
<reference evidence="12" key="2">
    <citation type="submission" date="2025-08" db="UniProtKB">
        <authorList>
            <consortium name="Ensembl"/>
        </authorList>
    </citation>
    <scope>IDENTIFICATION</scope>
    <source>
        <strain evidence="12">Hd-rR</strain>
    </source>
</reference>
<dbReference type="FunFam" id="3.30.200.20:FF:000475">
    <property type="entry name" value="Serine/threonine-protein kinase"/>
    <property type="match status" value="1"/>
</dbReference>
<organism evidence="12 13">
    <name type="scientific">Oryzias latipes</name>
    <name type="common">Japanese rice fish</name>
    <name type="synonym">Japanese killifish</name>
    <dbReference type="NCBI Taxonomy" id="8090"/>
    <lineage>
        <taxon>Eukaryota</taxon>
        <taxon>Metazoa</taxon>
        <taxon>Chordata</taxon>
        <taxon>Craniata</taxon>
        <taxon>Vertebrata</taxon>
        <taxon>Euteleostomi</taxon>
        <taxon>Actinopterygii</taxon>
        <taxon>Neopterygii</taxon>
        <taxon>Teleostei</taxon>
        <taxon>Neoteleostei</taxon>
        <taxon>Acanthomorphata</taxon>
        <taxon>Ovalentaria</taxon>
        <taxon>Atherinomorphae</taxon>
        <taxon>Beloniformes</taxon>
        <taxon>Adrianichthyidae</taxon>
        <taxon>Oryziinae</taxon>
        <taxon>Oryzias</taxon>
    </lineage>
</organism>
<sequence>MDKDSAMDNPKYTVERKTSPKKKKKVTFPGPIETPEPEPTKPSTSTPVRKLKKKRQEDDDEGEIMKPKKLKTSLKESSTSMGQQDKASPDDGQNKNVERQPVSRKKKQKNKHINQEPIESSESEPSQPSTNTPVKTLKRKRQEDKEEEETIESKKMKTPPKDSSSCDAKQIATSSELTERDDLITDKDKFEAKYVEEYYFASGGYGSIFSGFRKSDNLPVAVKHIFKRKITNKKMDDGNGKMVPSEVAIMLKLQDESIHSDGKAAPVALLDWYEIGGEILLVMERPIPCEDLRHYTDSEGGTLQEEEAKIIMTQLIRTAIDLEDRNIFHQDIKTDNILIQTHTNTPQARLIDFGVSCMAEKDSILRGFSGTPINAPPEAFRGFCSPGSTTVWQLGVVLYETLHYCNDFSTLHFLEGDQMIDDELSEECQDFFQACLDTSVEQRPNLQDLLHHPWLR</sequence>
<keyword evidence="7" id="KW-0067">ATP-binding</keyword>
<evidence type="ECO:0000256" key="1">
    <source>
        <dbReference type="ARBA" id="ARBA00005505"/>
    </source>
</evidence>
<feature type="compositionally biased region" description="Polar residues" evidence="10">
    <location>
        <begin position="161"/>
        <end position="176"/>
    </location>
</feature>
<dbReference type="Pfam" id="PF00069">
    <property type="entry name" value="Pkinase"/>
    <property type="match status" value="1"/>
</dbReference>
<dbReference type="GO" id="GO:0005737">
    <property type="term" value="C:cytoplasm"/>
    <property type="evidence" value="ECO:0000318"/>
    <property type="project" value="GO_Central"/>
</dbReference>
<evidence type="ECO:0000256" key="10">
    <source>
        <dbReference type="SAM" id="MobiDB-lite"/>
    </source>
</evidence>
<dbReference type="GO" id="GO:0004674">
    <property type="term" value="F:protein serine/threonine kinase activity"/>
    <property type="evidence" value="ECO:0000318"/>
    <property type="project" value="GO_Central"/>
</dbReference>
<comment type="catalytic activity">
    <reaction evidence="9">
        <text>L-seryl-[protein] + ATP = O-phospho-L-seryl-[protein] + ADP + H(+)</text>
        <dbReference type="Rhea" id="RHEA:17989"/>
        <dbReference type="Rhea" id="RHEA-COMP:9863"/>
        <dbReference type="Rhea" id="RHEA-COMP:11604"/>
        <dbReference type="ChEBI" id="CHEBI:15378"/>
        <dbReference type="ChEBI" id="CHEBI:29999"/>
        <dbReference type="ChEBI" id="CHEBI:30616"/>
        <dbReference type="ChEBI" id="CHEBI:83421"/>
        <dbReference type="ChEBI" id="CHEBI:456216"/>
        <dbReference type="EC" id="2.7.11.1"/>
    </reaction>
</comment>
<reference evidence="12" key="3">
    <citation type="submission" date="2025-09" db="UniProtKB">
        <authorList>
            <consortium name="Ensembl"/>
        </authorList>
    </citation>
    <scope>IDENTIFICATION</scope>
    <source>
        <strain evidence="12">Hd-rR</strain>
    </source>
</reference>
<evidence type="ECO:0000259" key="11">
    <source>
        <dbReference type="PROSITE" id="PS50011"/>
    </source>
</evidence>
<dbReference type="PANTHER" id="PTHR22984:SF11">
    <property type="entry name" value="AURORA KINASE-RELATED"/>
    <property type="match status" value="1"/>
</dbReference>
<feature type="compositionally biased region" description="Basic and acidic residues" evidence="10">
    <location>
        <begin position="87"/>
        <end position="98"/>
    </location>
</feature>
<name>A0A3B3IH58_ORYLA</name>
<evidence type="ECO:0000256" key="3">
    <source>
        <dbReference type="ARBA" id="ARBA00022527"/>
    </source>
</evidence>
<dbReference type="AlphaFoldDB" id="A0A3B3IH58"/>
<evidence type="ECO:0000256" key="4">
    <source>
        <dbReference type="ARBA" id="ARBA00022679"/>
    </source>
</evidence>
<dbReference type="EC" id="2.7.11.1" evidence="2"/>
<evidence type="ECO:0000256" key="5">
    <source>
        <dbReference type="ARBA" id="ARBA00022741"/>
    </source>
</evidence>